<organism evidence="7 8">
    <name type="scientific">Planobispora takensis</name>
    <dbReference type="NCBI Taxonomy" id="1367882"/>
    <lineage>
        <taxon>Bacteria</taxon>
        <taxon>Bacillati</taxon>
        <taxon>Actinomycetota</taxon>
        <taxon>Actinomycetes</taxon>
        <taxon>Streptosporangiales</taxon>
        <taxon>Streptosporangiaceae</taxon>
        <taxon>Planobispora</taxon>
    </lineage>
</organism>
<evidence type="ECO:0000259" key="6">
    <source>
        <dbReference type="PROSITE" id="PS51350"/>
    </source>
</evidence>
<gene>
    <name evidence="7" type="ORF">Pta02_29520</name>
</gene>
<dbReference type="PROSITE" id="PS00369">
    <property type="entry name" value="PTS_HPR_HIS"/>
    <property type="match status" value="1"/>
</dbReference>
<dbReference type="PROSITE" id="PS00589">
    <property type="entry name" value="PTS_HPR_SER"/>
    <property type="match status" value="1"/>
</dbReference>
<dbReference type="AlphaFoldDB" id="A0A8J3SUN3"/>
<dbReference type="PRINTS" id="PR00107">
    <property type="entry name" value="PHOSPHOCPHPR"/>
</dbReference>
<dbReference type="RefSeq" id="WP_203875345.1">
    <property type="nucleotide sequence ID" value="NZ_BOOK01000020.1"/>
</dbReference>
<evidence type="ECO:0000313" key="7">
    <source>
        <dbReference type="EMBL" id="GII00944.1"/>
    </source>
</evidence>
<evidence type="ECO:0000256" key="3">
    <source>
        <dbReference type="ARBA" id="ARBA00020422"/>
    </source>
</evidence>
<dbReference type="CDD" id="cd00367">
    <property type="entry name" value="PTS-HPr_like"/>
    <property type="match status" value="1"/>
</dbReference>
<dbReference type="EMBL" id="BOOK01000020">
    <property type="protein sequence ID" value="GII00944.1"/>
    <property type="molecule type" value="Genomic_DNA"/>
</dbReference>
<dbReference type="NCBIfam" id="TIGR01003">
    <property type="entry name" value="PTS_HPr_family"/>
    <property type="match status" value="1"/>
</dbReference>
<dbReference type="Pfam" id="PF00381">
    <property type="entry name" value="PTS-HPr"/>
    <property type="match status" value="1"/>
</dbReference>
<evidence type="ECO:0000256" key="2">
    <source>
        <dbReference type="ARBA" id="ARBA00004496"/>
    </source>
</evidence>
<name>A0A8J3SUN3_9ACTN</name>
<protein>
    <recommendedName>
        <fullName evidence="3">Phosphocarrier protein HPr</fullName>
    </recommendedName>
</protein>
<sequence>MPERQVTVKAEVGLHARPAATFVQTAAKATLEVTVAKAGGQPVNAKSILGVLSLDVRQGDTVVISAEGEGAEELLDRLADIASAP</sequence>
<dbReference type="InterPro" id="IPR001020">
    <property type="entry name" value="PTS_HPr_His_P_site"/>
</dbReference>
<evidence type="ECO:0000313" key="8">
    <source>
        <dbReference type="Proteomes" id="UP000634476"/>
    </source>
</evidence>
<dbReference type="GO" id="GO:0009401">
    <property type="term" value="P:phosphoenolpyruvate-dependent sugar phosphotransferase system"/>
    <property type="evidence" value="ECO:0007669"/>
    <property type="project" value="UniProtKB-KW"/>
</dbReference>
<dbReference type="PANTHER" id="PTHR33705:SF2">
    <property type="entry name" value="PHOSPHOCARRIER PROTEIN NPR"/>
    <property type="match status" value="1"/>
</dbReference>
<keyword evidence="4" id="KW-0963">Cytoplasm</keyword>
<evidence type="ECO:0000256" key="4">
    <source>
        <dbReference type="ARBA" id="ARBA00022490"/>
    </source>
</evidence>
<proteinExistence type="predicted"/>
<dbReference type="PANTHER" id="PTHR33705">
    <property type="entry name" value="PHOSPHOCARRIER PROTEIN HPR"/>
    <property type="match status" value="1"/>
</dbReference>
<dbReference type="InterPro" id="IPR050399">
    <property type="entry name" value="HPr"/>
</dbReference>
<dbReference type="InterPro" id="IPR000032">
    <property type="entry name" value="HPr-like"/>
</dbReference>
<dbReference type="PROSITE" id="PS51350">
    <property type="entry name" value="PTS_HPR_DOM"/>
    <property type="match status" value="1"/>
</dbReference>
<dbReference type="GO" id="GO:0005737">
    <property type="term" value="C:cytoplasm"/>
    <property type="evidence" value="ECO:0007669"/>
    <property type="project" value="UniProtKB-SubCell"/>
</dbReference>
<evidence type="ECO:0000256" key="1">
    <source>
        <dbReference type="ARBA" id="ARBA00003681"/>
    </source>
</evidence>
<dbReference type="SUPFAM" id="SSF55594">
    <property type="entry name" value="HPr-like"/>
    <property type="match status" value="1"/>
</dbReference>
<accession>A0A8J3SUN3</accession>
<feature type="domain" description="HPr" evidence="6">
    <location>
        <begin position="1"/>
        <end position="85"/>
    </location>
</feature>
<comment type="function">
    <text evidence="1">General (non sugar-specific) component of the phosphoenolpyruvate-dependent sugar phosphotransferase system (sugar PTS). This major carbohydrate active-transport system catalyzes the phosphorylation of incoming sugar substrates concomitantly with their translocation across the cell membrane. The phosphoryl group from phosphoenolpyruvate (PEP) is transferred to the phosphoryl carrier protein HPr by enzyme I. Phospho-HPr then transfers it to the PTS EIIA domain.</text>
</comment>
<dbReference type="Gene3D" id="3.30.1340.10">
    <property type="entry name" value="HPr-like"/>
    <property type="match status" value="1"/>
</dbReference>
<dbReference type="Proteomes" id="UP000634476">
    <property type="component" value="Unassembled WGS sequence"/>
</dbReference>
<dbReference type="InterPro" id="IPR035895">
    <property type="entry name" value="HPr-like_sf"/>
</dbReference>
<comment type="subcellular location">
    <subcellularLocation>
        <location evidence="2">Cytoplasm</location>
    </subcellularLocation>
</comment>
<keyword evidence="8" id="KW-1185">Reference proteome</keyword>
<comment type="caution">
    <text evidence="7">The sequence shown here is derived from an EMBL/GenBank/DDBJ whole genome shotgun (WGS) entry which is preliminary data.</text>
</comment>
<keyword evidence="5" id="KW-0598">Phosphotransferase system</keyword>
<evidence type="ECO:0000256" key="5">
    <source>
        <dbReference type="ARBA" id="ARBA00022683"/>
    </source>
</evidence>
<dbReference type="InterPro" id="IPR002114">
    <property type="entry name" value="PTS_HPr_Ser_P_site"/>
</dbReference>
<reference evidence="7" key="1">
    <citation type="submission" date="2021-01" db="EMBL/GenBank/DDBJ databases">
        <title>Whole genome shotgun sequence of Planobispora takensis NBRC 109077.</title>
        <authorList>
            <person name="Komaki H."/>
            <person name="Tamura T."/>
        </authorList>
    </citation>
    <scope>NUCLEOTIDE SEQUENCE</scope>
    <source>
        <strain evidence="7">NBRC 109077</strain>
    </source>
</reference>